<dbReference type="GO" id="GO:0005737">
    <property type="term" value="C:cytoplasm"/>
    <property type="evidence" value="ECO:0007669"/>
    <property type="project" value="TreeGrafter"/>
</dbReference>
<dbReference type="InterPro" id="IPR002466">
    <property type="entry name" value="A_deamin"/>
</dbReference>
<dbReference type="PANTHER" id="PTHR10910:SF62">
    <property type="entry name" value="AT07585P-RELATED"/>
    <property type="match status" value="1"/>
</dbReference>
<dbReference type="GO" id="GO:0006396">
    <property type="term" value="P:RNA processing"/>
    <property type="evidence" value="ECO:0007669"/>
    <property type="project" value="InterPro"/>
</dbReference>
<protein>
    <recommendedName>
        <fullName evidence="1">A to I editase domain-containing protein</fullName>
    </recommendedName>
</protein>
<feature type="domain" description="A to I editase" evidence="1">
    <location>
        <begin position="117"/>
        <end position="443"/>
    </location>
</feature>
<gene>
    <name evidence="2" type="ORF">J5N97_028922</name>
</gene>
<evidence type="ECO:0000313" key="2">
    <source>
        <dbReference type="EMBL" id="KAJ0963800.1"/>
    </source>
</evidence>
<sequence>MNMAIGPSIIILGIGSLSCKRVQAREALSDSDDVLSGFWSSINSSTHPPPLEERIAAKRSSMVSPAPENDGWGETVSSAVFSLYNSLPKKGKPQGRETTVLAAFLLSSPSGGLQVVALGTGTKCIGGSLLSPRGDVVNDSHAEIIARRALLRFFYSEIQRIDSSDSDNVNGDPKLVFVFDGGQGKYVMSPGWGLHLYVTQIPCGVISMALSQALHMRSSSMNGDSLSTWKTTGSTGTPMDGCPEVVQMVQKKPGRGDTTLSMSCFDKITRWIIVGVQGALLSHFLQPVYLSSITMGNASCDACEGFYFEHLEKALYSRMATLPYKFSSSFDVLMPRIYVSPVPLKEFQQSHGDEPNLTCGYSICWNGSGLHEVILGTTGRKQGTSAKGALFPSTESSLCKRRLLEVFMSLKHKLPVGSQAEQIPYGELKSMAQEYQSALKVLKDSPLFRTWHPKVSELEAFSSRKHP</sequence>
<organism evidence="2 3">
    <name type="scientific">Dioscorea zingiberensis</name>
    <dbReference type="NCBI Taxonomy" id="325984"/>
    <lineage>
        <taxon>Eukaryota</taxon>
        <taxon>Viridiplantae</taxon>
        <taxon>Streptophyta</taxon>
        <taxon>Embryophyta</taxon>
        <taxon>Tracheophyta</taxon>
        <taxon>Spermatophyta</taxon>
        <taxon>Magnoliopsida</taxon>
        <taxon>Liliopsida</taxon>
        <taxon>Dioscoreales</taxon>
        <taxon>Dioscoreaceae</taxon>
        <taxon>Dioscorea</taxon>
    </lineage>
</organism>
<keyword evidence="3" id="KW-1185">Reference proteome</keyword>
<name>A0A9D5BZQ4_9LILI</name>
<dbReference type="Proteomes" id="UP001085076">
    <property type="component" value="Miscellaneous, Linkage group lg09"/>
</dbReference>
<dbReference type="PROSITE" id="PS50141">
    <property type="entry name" value="A_DEAMIN_EDITASE"/>
    <property type="match status" value="1"/>
</dbReference>
<dbReference type="AlphaFoldDB" id="A0A9D5BZQ4"/>
<dbReference type="SMART" id="SM00552">
    <property type="entry name" value="ADEAMc"/>
    <property type="match status" value="1"/>
</dbReference>
<dbReference type="GO" id="GO:0006382">
    <property type="term" value="P:adenosine to inosine editing"/>
    <property type="evidence" value="ECO:0007669"/>
    <property type="project" value="TreeGrafter"/>
</dbReference>
<dbReference type="GO" id="GO:0003725">
    <property type="term" value="F:double-stranded RNA binding"/>
    <property type="evidence" value="ECO:0007669"/>
    <property type="project" value="TreeGrafter"/>
</dbReference>
<evidence type="ECO:0000259" key="1">
    <source>
        <dbReference type="PROSITE" id="PS50141"/>
    </source>
</evidence>
<dbReference type="Pfam" id="PF02137">
    <property type="entry name" value="A_deamin"/>
    <property type="match status" value="1"/>
</dbReference>
<proteinExistence type="predicted"/>
<comment type="caution">
    <text evidence="2">The sequence shown here is derived from an EMBL/GenBank/DDBJ whole genome shotgun (WGS) entry which is preliminary data.</text>
</comment>
<reference evidence="2" key="1">
    <citation type="submission" date="2021-03" db="EMBL/GenBank/DDBJ databases">
        <authorList>
            <person name="Li Z."/>
            <person name="Yang C."/>
        </authorList>
    </citation>
    <scope>NUCLEOTIDE SEQUENCE</scope>
    <source>
        <strain evidence="2">Dzin_1.0</strain>
        <tissue evidence="2">Leaf</tissue>
    </source>
</reference>
<dbReference type="GO" id="GO:0003726">
    <property type="term" value="F:double-stranded RNA adenosine deaminase activity"/>
    <property type="evidence" value="ECO:0007669"/>
    <property type="project" value="TreeGrafter"/>
</dbReference>
<accession>A0A9D5BZQ4</accession>
<dbReference type="PANTHER" id="PTHR10910">
    <property type="entry name" value="EUKARYOTE SPECIFIC DSRNA BINDING PROTEIN"/>
    <property type="match status" value="1"/>
</dbReference>
<dbReference type="GO" id="GO:0008251">
    <property type="term" value="F:tRNA-specific adenosine deaminase activity"/>
    <property type="evidence" value="ECO:0007669"/>
    <property type="project" value="TreeGrafter"/>
</dbReference>
<dbReference type="EMBL" id="JAGGNH010000009">
    <property type="protein sequence ID" value="KAJ0963800.1"/>
    <property type="molecule type" value="Genomic_DNA"/>
</dbReference>
<dbReference type="OrthoDB" id="10268011at2759"/>
<dbReference type="GO" id="GO:0005730">
    <property type="term" value="C:nucleolus"/>
    <property type="evidence" value="ECO:0007669"/>
    <property type="project" value="TreeGrafter"/>
</dbReference>
<reference evidence="2" key="2">
    <citation type="journal article" date="2022" name="Hortic Res">
        <title>The genome of Dioscorea zingiberensis sheds light on the biosynthesis, origin and evolution of the medicinally important diosgenin saponins.</title>
        <authorList>
            <person name="Li Y."/>
            <person name="Tan C."/>
            <person name="Li Z."/>
            <person name="Guo J."/>
            <person name="Li S."/>
            <person name="Chen X."/>
            <person name="Wang C."/>
            <person name="Dai X."/>
            <person name="Yang H."/>
            <person name="Song W."/>
            <person name="Hou L."/>
            <person name="Xu J."/>
            <person name="Tong Z."/>
            <person name="Xu A."/>
            <person name="Yuan X."/>
            <person name="Wang W."/>
            <person name="Yang Q."/>
            <person name="Chen L."/>
            <person name="Sun Z."/>
            <person name="Wang K."/>
            <person name="Pan B."/>
            <person name="Chen J."/>
            <person name="Bao Y."/>
            <person name="Liu F."/>
            <person name="Qi X."/>
            <person name="Gang D.R."/>
            <person name="Wen J."/>
            <person name="Li J."/>
        </authorList>
    </citation>
    <scope>NUCLEOTIDE SEQUENCE</scope>
    <source>
        <strain evidence="2">Dzin_1.0</strain>
    </source>
</reference>
<evidence type="ECO:0000313" key="3">
    <source>
        <dbReference type="Proteomes" id="UP001085076"/>
    </source>
</evidence>